<reference evidence="3 4" key="1">
    <citation type="submission" date="2016-07" db="EMBL/GenBank/DDBJ databases">
        <title>Pervasive Adenine N6-methylation of Active Genes in Fungi.</title>
        <authorList>
            <consortium name="DOE Joint Genome Institute"/>
            <person name="Mondo S.J."/>
            <person name="Dannebaum R.O."/>
            <person name="Kuo R.C."/>
            <person name="Labutti K."/>
            <person name="Haridas S."/>
            <person name="Kuo A."/>
            <person name="Salamov A."/>
            <person name="Ahrendt S.R."/>
            <person name="Lipzen A."/>
            <person name="Sullivan W."/>
            <person name="Andreopoulos W.B."/>
            <person name="Clum A."/>
            <person name="Lindquist E."/>
            <person name="Daum C."/>
            <person name="Ramamoorthy G.K."/>
            <person name="Gryganskyi A."/>
            <person name="Culley D."/>
            <person name="Magnuson J.K."/>
            <person name="James T.Y."/>
            <person name="O'Malley M.A."/>
            <person name="Stajich J.E."/>
            <person name="Spatafora J.W."/>
            <person name="Visel A."/>
            <person name="Grigoriev I.V."/>
        </authorList>
    </citation>
    <scope>NUCLEOTIDE SEQUENCE [LARGE SCALE GENOMIC DNA]</scope>
    <source>
        <strain evidence="3 4">62-1032</strain>
    </source>
</reference>
<organism evidence="3 4">
    <name type="scientific">Leucosporidium creatinivorum</name>
    <dbReference type="NCBI Taxonomy" id="106004"/>
    <lineage>
        <taxon>Eukaryota</taxon>
        <taxon>Fungi</taxon>
        <taxon>Dikarya</taxon>
        <taxon>Basidiomycota</taxon>
        <taxon>Pucciniomycotina</taxon>
        <taxon>Microbotryomycetes</taxon>
        <taxon>Leucosporidiales</taxon>
        <taxon>Leucosporidium</taxon>
    </lineage>
</organism>
<sequence length="1142" mass="123772">MPQQPSRQSCIACAQLELNGTPCDGQYPCTSCTRTSIPCAYPQPPPFSSAWTTRELDKVETWSEPLYLAQGTTGSARLSTTLNKDGEVKRVEWQAAVGQQQDLRIRPRASEPTHLLFPPTITGEHEHETVDELGDRLTFARDNELMDNYTYLAPTDLLPPTILLNAALADRPPRTSHRIRTAFQPWNLNFGNCMSIVSLPTSDGTQSSTFAAWRRGDESGRGTSVGWGSFTSPEEDPEELPSASDPSFSRRVPLLSPLAPPIARTISPILQLQLAPLASSSSLLAIRTQTELKLLHLGLDSPHPSSLAAFDYNGFERGRRPIADVALGGIAPHHGEAGSGMVVDVDGGLFGWGLGARGSGRVGDPGGDWKGGKPEMFRLRKGRKKGVMGYGGFARVGYGGGRGSDAVVALEDEVLLYDLRSPTSSTTLVTPDLLSRHIPYGQTGPSLLTSLLTRSPNSSSPPTSHHLFSTTRDLLFIDDRMPNKELFRWAHNRVGKEGKGVDRTLSLIEIPSPSPDPDPDHGHGQAEAPHRVALHSRIHPLITIYTHSSSPTEPPRSLLDPFSLPSPTKATTTDQPFVRAGLAVLPLPSLARLTGEKGKNRKEEESWIVAEVGNDGAVFQRVCSTAEGEGEEEEEGAGGGRVVQQWSEEVERVRVEIAVRRQEGIDGGAVGGKEKAETTLLDASKVRRALKVRTVEDEEGRDVERALEERVKRAVQLNKRAREEDEGGEVGVLTAQELLTFAEHDRDEAREDSMDLNDETKPEFSLASLPPLPRPSTFTDPSRPSTRSIPLATSASHLQDLAIALSDTAGFSSTHFEPRPNHVQSGNQRLAYAPDLPTSFLDMPRQADVLKSRYGAVVDSDEDEETSLVRRAMANASEEVALDLALSAHVVSSTAVEPNPPPTLINAPHPPDQSPPPLHFTYFRPRRHINGRIVDDSDASDDDDETSNWKKPSLNSVGVRALLSEWHVGSNPQSYAWSNPYADEQQKDDPFSQSQSTKAGKRRQKQRERSSVAPNLGPSSQAFSQSQATTFGFPSSFPAPSSQAPPPFATSPAATPQRLRIPTILEQAPSSPSAPTFAASQPQPLGFGFGAGSSSSFGSQDLRTPSAFGPAASQILPGAFGGREREKKEKDKKKGKKRVSGF</sequence>
<keyword evidence="4" id="KW-1185">Reference proteome</keyword>
<dbReference type="Pfam" id="PF20639">
    <property type="entry name" value="Rrn6_K-rich"/>
    <property type="match status" value="1"/>
</dbReference>
<evidence type="ECO:0000313" key="3">
    <source>
        <dbReference type="EMBL" id="ORY58693.1"/>
    </source>
</evidence>
<feature type="region of interest" description="Disordered" evidence="1">
    <location>
        <begin position="977"/>
        <end position="1142"/>
    </location>
</feature>
<comment type="caution">
    <text evidence="3">The sequence shown here is derived from an EMBL/GenBank/DDBJ whole genome shotgun (WGS) entry which is preliminary data.</text>
</comment>
<feature type="region of interest" description="Disordered" evidence="1">
    <location>
        <begin position="546"/>
        <end position="573"/>
    </location>
</feature>
<dbReference type="PANTHER" id="PTHR28221:SF2">
    <property type="entry name" value="RNA POLYMERASE I-SPECIFIC TRANSCRIPTION INITIATION FACTOR RRN6"/>
    <property type="match status" value="1"/>
</dbReference>
<evidence type="ECO:0000259" key="2">
    <source>
        <dbReference type="Pfam" id="PF20639"/>
    </source>
</evidence>
<feature type="compositionally biased region" description="Basic and acidic residues" evidence="1">
    <location>
        <begin position="518"/>
        <end position="527"/>
    </location>
</feature>
<dbReference type="OrthoDB" id="2382881at2759"/>
<feature type="region of interest" description="Disordered" evidence="1">
    <location>
        <begin position="500"/>
        <end position="527"/>
    </location>
</feature>
<accession>A0A1Y2DHH3</accession>
<protein>
    <recommendedName>
        <fullName evidence="2">RRN6 K-rich C-terminal domain-containing protein</fullName>
    </recommendedName>
</protein>
<name>A0A1Y2DHH3_9BASI</name>
<evidence type="ECO:0000313" key="4">
    <source>
        <dbReference type="Proteomes" id="UP000193467"/>
    </source>
</evidence>
<dbReference type="InterPro" id="IPR048536">
    <property type="entry name" value="Rrn6_K-rich"/>
</dbReference>
<feature type="region of interest" description="Disordered" evidence="1">
    <location>
        <begin position="893"/>
        <end position="952"/>
    </location>
</feature>
<proteinExistence type="predicted"/>
<dbReference type="InParanoid" id="A0A1Y2DHH3"/>
<feature type="compositionally biased region" description="Basic residues" evidence="1">
    <location>
        <begin position="1130"/>
        <end position="1142"/>
    </location>
</feature>
<feature type="compositionally biased region" description="Acidic residues" evidence="1">
    <location>
        <begin position="936"/>
        <end position="946"/>
    </location>
</feature>
<feature type="compositionally biased region" description="Low complexity" evidence="1">
    <location>
        <begin position="1067"/>
        <end position="1099"/>
    </location>
</feature>
<dbReference type="EMBL" id="MCGR01000078">
    <property type="protein sequence ID" value="ORY58693.1"/>
    <property type="molecule type" value="Genomic_DNA"/>
</dbReference>
<feature type="compositionally biased region" description="Pro residues" evidence="1">
    <location>
        <begin position="898"/>
        <end position="918"/>
    </location>
</feature>
<dbReference type="PANTHER" id="PTHR28221">
    <property type="entry name" value="RNA POLYMERASE I-SPECIFIC TRANSCRIPTION INITIATION FACTOR RRN6"/>
    <property type="match status" value="1"/>
</dbReference>
<gene>
    <name evidence="3" type="ORF">BCR35DRAFT_355386</name>
</gene>
<feature type="domain" description="RRN6 K-rich C-terminal" evidence="2">
    <location>
        <begin position="960"/>
        <end position="1142"/>
    </location>
</feature>
<feature type="region of interest" description="Disordered" evidence="1">
    <location>
        <begin position="214"/>
        <end position="248"/>
    </location>
</feature>
<dbReference type="AlphaFoldDB" id="A0A1Y2DHH3"/>
<feature type="compositionally biased region" description="Polar residues" evidence="1">
    <location>
        <begin position="777"/>
        <end position="789"/>
    </location>
</feature>
<dbReference type="Proteomes" id="UP000193467">
    <property type="component" value="Unassembled WGS sequence"/>
</dbReference>
<dbReference type="InterPro" id="IPR019350">
    <property type="entry name" value="RNA_pol_I-sp_TIF_RRN6-like"/>
</dbReference>
<feature type="compositionally biased region" description="Low complexity" evidence="1">
    <location>
        <begin position="1019"/>
        <end position="1042"/>
    </location>
</feature>
<dbReference type="STRING" id="106004.A0A1Y2DHH3"/>
<feature type="compositionally biased region" description="Basic and acidic residues" evidence="1">
    <location>
        <begin position="746"/>
        <end position="762"/>
    </location>
</feature>
<feature type="region of interest" description="Disordered" evidence="1">
    <location>
        <begin position="746"/>
        <end position="789"/>
    </location>
</feature>
<evidence type="ECO:0000256" key="1">
    <source>
        <dbReference type="SAM" id="MobiDB-lite"/>
    </source>
</evidence>